<feature type="domain" description="RNB" evidence="2">
    <location>
        <begin position="122"/>
        <end position="475"/>
    </location>
</feature>
<dbReference type="Pfam" id="PF17849">
    <property type="entry name" value="OB_Dis3"/>
    <property type="match status" value="1"/>
</dbReference>
<feature type="compositionally biased region" description="Polar residues" evidence="1">
    <location>
        <begin position="624"/>
        <end position="654"/>
    </location>
</feature>
<reference evidence="3 4" key="1">
    <citation type="submission" date="2020-10" db="EMBL/GenBank/DDBJ databases">
        <authorList>
            <person name="Klimov P.B."/>
            <person name="Dyachkov S.M."/>
            <person name="Chetverikov P.E."/>
        </authorList>
    </citation>
    <scope>NUCLEOTIDE SEQUENCE [LARGE SCALE GENOMIC DNA]</scope>
    <source>
        <strain evidence="3">BMOC 18-1129-001#AD2665</strain>
        <tissue evidence="3">Entire mites</tissue>
    </source>
</reference>
<comment type="caution">
    <text evidence="3">The sequence shown here is derived from an EMBL/GenBank/DDBJ whole genome shotgun (WGS) entry which is preliminary data.</text>
</comment>
<dbReference type="Gene3D" id="2.40.50.140">
    <property type="entry name" value="Nucleic acid-binding proteins"/>
    <property type="match status" value="1"/>
</dbReference>
<evidence type="ECO:0000256" key="1">
    <source>
        <dbReference type="SAM" id="MobiDB-lite"/>
    </source>
</evidence>
<dbReference type="EMBL" id="JAIFTH010001973">
    <property type="protein sequence ID" value="KAG9508434.1"/>
    <property type="molecule type" value="Genomic_DNA"/>
</dbReference>
<accession>A0ABQ7S4T1</accession>
<dbReference type="InterPro" id="IPR001900">
    <property type="entry name" value="RNase_II/R"/>
</dbReference>
<dbReference type="PROSITE" id="PS01175">
    <property type="entry name" value="RIBONUCLEASE_II"/>
    <property type="match status" value="1"/>
</dbReference>
<dbReference type="SUPFAM" id="SSF50249">
    <property type="entry name" value="Nucleic acid-binding proteins"/>
    <property type="match status" value="1"/>
</dbReference>
<feature type="compositionally biased region" description="Basic residues" evidence="1">
    <location>
        <begin position="593"/>
        <end position="604"/>
    </location>
</feature>
<dbReference type="InterPro" id="IPR041505">
    <property type="entry name" value="Dis3_CSD2"/>
</dbReference>
<dbReference type="InterPro" id="IPR012340">
    <property type="entry name" value="NA-bd_OB-fold"/>
</dbReference>
<feature type="non-terminal residue" evidence="3">
    <location>
        <position position="1"/>
    </location>
</feature>
<dbReference type="InterPro" id="IPR022966">
    <property type="entry name" value="RNase_II/R_CS"/>
</dbReference>
<protein>
    <submittedName>
        <fullName evidence="3">DIS3-like exonuclease 2</fullName>
    </submittedName>
</protein>
<dbReference type="InterPro" id="IPR050180">
    <property type="entry name" value="RNR_Ribonuclease"/>
</dbReference>
<evidence type="ECO:0000259" key="2">
    <source>
        <dbReference type="SMART" id="SM00955"/>
    </source>
</evidence>
<dbReference type="Proteomes" id="UP000825002">
    <property type="component" value="Unassembled WGS sequence"/>
</dbReference>
<dbReference type="PANTHER" id="PTHR23355:SF9">
    <property type="entry name" value="DIS3-LIKE EXONUCLEASE 2"/>
    <property type="match status" value="1"/>
</dbReference>
<dbReference type="PANTHER" id="PTHR23355">
    <property type="entry name" value="RIBONUCLEASE"/>
    <property type="match status" value="1"/>
</dbReference>
<name>A0ABQ7S4T1_9ACAR</name>
<dbReference type="Gene3D" id="2.40.50.700">
    <property type="match status" value="1"/>
</dbReference>
<feature type="compositionally biased region" description="Low complexity" evidence="1">
    <location>
        <begin position="655"/>
        <end position="666"/>
    </location>
</feature>
<evidence type="ECO:0000313" key="4">
    <source>
        <dbReference type="Proteomes" id="UP000825002"/>
    </source>
</evidence>
<organism evidence="3 4">
    <name type="scientific">Fragariocoptes setiger</name>
    <dbReference type="NCBI Taxonomy" id="1670756"/>
    <lineage>
        <taxon>Eukaryota</taxon>
        <taxon>Metazoa</taxon>
        <taxon>Ecdysozoa</taxon>
        <taxon>Arthropoda</taxon>
        <taxon>Chelicerata</taxon>
        <taxon>Arachnida</taxon>
        <taxon>Acari</taxon>
        <taxon>Acariformes</taxon>
        <taxon>Trombidiformes</taxon>
        <taxon>Prostigmata</taxon>
        <taxon>Eupodina</taxon>
        <taxon>Eriophyoidea</taxon>
        <taxon>Phytoptidae</taxon>
        <taxon>Fragariocoptes</taxon>
    </lineage>
</organism>
<evidence type="ECO:0000313" key="3">
    <source>
        <dbReference type="EMBL" id="KAG9508434.1"/>
    </source>
</evidence>
<sequence length="702" mass="78736">LAAGFLKTHSRTHALLSPTDSRIPRILIPIQQCPFDFQSAPRRYAQVMFGSEIVSWNGIFADGNLIKIIGDSQCIQTRVEALLIENNVIDCDFPPQVYEDLIGLEANWGSNWHIPLEEYNNRRDFSDECVFTIDPLTARDLDDAVSIKLISSEPELYEAGVHIADVSYFVKEFTSVDFFARQRTTSVYLVDKVIPMLPRVLCEKLCSLNPGGPRLTFSVVWKITSDGEIKDVWFGRTIINSCVKLAYEHAQDIIDHNGDISWIEETKNMPPLCNDRYNYRHISDAVLRLHKIASHLRAKRFENGALRIDKVQLCFVLDPETGLPIGFSTPDRTPAKSLIEEFMLLANMAVAVKIYKHHPTIALLRRHPAPDAKMLGELKRFCEASNIDLDTSSSKGIEESLSKIRAGDTNRSKVLSQLLLKSMVAAQYFCSGSYGDTEKFHHYGLSVPFYTHFTSPIRRYPDIIVHRLLADSLGYGSTICEDTQSVSYLTMDCNTKKKAAKAISDGSMEIYYSAFVKNCGLLNAMAAVKLVQSDSIDVMLLDCGTTIRVYLDHGETKRELANHTFESYCGIRRLILEWHTADELGQLPVTSSGKKKKRARKRSNKSNNELPEDKSPETVLEASSAKSVNQSRSNDTTTAPVSDSIQQKCCGSEQSSGNLSAMASSSTNRLDPAKRIRQTIEVFDLVKVSLTVDQDDFTRLKL</sequence>
<feature type="region of interest" description="Disordered" evidence="1">
    <location>
        <begin position="588"/>
        <end position="670"/>
    </location>
</feature>
<dbReference type="Pfam" id="PF00773">
    <property type="entry name" value="RNB"/>
    <property type="match status" value="1"/>
</dbReference>
<feature type="non-terminal residue" evidence="3">
    <location>
        <position position="702"/>
    </location>
</feature>
<gene>
    <name evidence="3" type="primary">dis3l2</name>
    <name evidence="3" type="ORF">GZH46_03071</name>
</gene>
<dbReference type="SMART" id="SM00955">
    <property type="entry name" value="RNB"/>
    <property type="match status" value="1"/>
</dbReference>
<proteinExistence type="predicted"/>
<keyword evidence="4" id="KW-1185">Reference proteome</keyword>